<dbReference type="PANTHER" id="PTHR24103">
    <property type="entry name" value="E3 UBIQUITIN-PROTEIN LIGASE TRIM"/>
    <property type="match status" value="1"/>
</dbReference>
<dbReference type="InterPro" id="IPR006574">
    <property type="entry name" value="PRY"/>
</dbReference>
<dbReference type="Pfam" id="PF13765">
    <property type="entry name" value="PRY"/>
    <property type="match status" value="1"/>
</dbReference>
<evidence type="ECO:0000259" key="1">
    <source>
        <dbReference type="PROSITE" id="PS50188"/>
    </source>
</evidence>
<dbReference type="SMART" id="SM00589">
    <property type="entry name" value="PRY"/>
    <property type="match status" value="1"/>
</dbReference>
<dbReference type="InterPro" id="IPR003879">
    <property type="entry name" value="Butyrophylin_SPRY"/>
</dbReference>
<organism evidence="2 3">
    <name type="scientific">Pachyramphus minor</name>
    <dbReference type="NCBI Taxonomy" id="369605"/>
    <lineage>
        <taxon>Eukaryota</taxon>
        <taxon>Metazoa</taxon>
        <taxon>Chordata</taxon>
        <taxon>Craniata</taxon>
        <taxon>Vertebrata</taxon>
        <taxon>Euteleostomi</taxon>
        <taxon>Archelosauria</taxon>
        <taxon>Archosauria</taxon>
        <taxon>Dinosauria</taxon>
        <taxon>Saurischia</taxon>
        <taxon>Theropoda</taxon>
        <taxon>Coelurosauria</taxon>
        <taxon>Aves</taxon>
        <taxon>Neognathae</taxon>
        <taxon>Neoaves</taxon>
        <taxon>Telluraves</taxon>
        <taxon>Australaves</taxon>
        <taxon>Passeriformes</taxon>
        <taxon>Tyrannidae</taxon>
        <taxon>Pachyramphus</taxon>
    </lineage>
</organism>
<gene>
    <name evidence="2" type="primary">Btn1a1_2</name>
    <name evidence="2" type="ORF">PACMIN_R00198</name>
</gene>
<dbReference type="SMART" id="SM00449">
    <property type="entry name" value="SPRY"/>
    <property type="match status" value="1"/>
</dbReference>
<feature type="non-terminal residue" evidence="2">
    <location>
        <position position="157"/>
    </location>
</feature>
<keyword evidence="3" id="KW-1185">Reference proteome</keyword>
<evidence type="ECO:0000313" key="2">
    <source>
        <dbReference type="EMBL" id="NWS22459.1"/>
    </source>
</evidence>
<dbReference type="AlphaFoldDB" id="A0A7K5DRQ2"/>
<dbReference type="Proteomes" id="UP000525089">
    <property type="component" value="Unassembled WGS sequence"/>
</dbReference>
<reference evidence="2 3" key="1">
    <citation type="submission" date="2019-09" db="EMBL/GenBank/DDBJ databases">
        <title>Bird 10,000 Genomes (B10K) Project - Family phase.</title>
        <authorList>
            <person name="Zhang G."/>
        </authorList>
    </citation>
    <scope>NUCLEOTIDE SEQUENCE [LARGE SCALE GENOMIC DNA]</scope>
    <source>
        <strain evidence="2">B10K-DU-001-72</strain>
        <tissue evidence="2">Muscle</tissue>
    </source>
</reference>
<comment type="caution">
    <text evidence="2">The sequence shown here is derived from an EMBL/GenBank/DDBJ whole genome shotgun (WGS) entry which is preliminary data.</text>
</comment>
<accession>A0A7K5DRQ2</accession>
<dbReference type="PROSITE" id="PS50188">
    <property type="entry name" value="B302_SPRY"/>
    <property type="match status" value="1"/>
</dbReference>
<dbReference type="PRINTS" id="PR01407">
    <property type="entry name" value="BUTYPHLNCDUF"/>
</dbReference>
<dbReference type="InterPro" id="IPR043136">
    <property type="entry name" value="B30.2/SPRY_sf"/>
</dbReference>
<dbReference type="InterPro" id="IPR050143">
    <property type="entry name" value="TRIM/RBCC"/>
</dbReference>
<evidence type="ECO:0000313" key="3">
    <source>
        <dbReference type="Proteomes" id="UP000525089"/>
    </source>
</evidence>
<feature type="non-terminal residue" evidence="2">
    <location>
        <position position="1"/>
    </location>
</feature>
<protein>
    <submittedName>
        <fullName evidence="2">BT1A1 protein</fullName>
    </submittedName>
</protein>
<feature type="domain" description="B30.2/SPRY" evidence="1">
    <location>
        <begin position="1"/>
        <end position="157"/>
    </location>
</feature>
<dbReference type="Pfam" id="PF00622">
    <property type="entry name" value="SPRY"/>
    <property type="match status" value="1"/>
</dbReference>
<dbReference type="CDD" id="cd12888">
    <property type="entry name" value="SPRY_PRY_TRIM7_like"/>
    <property type="match status" value="1"/>
</dbReference>
<proteinExistence type="predicted"/>
<name>A0A7K5DRQ2_9TYRA</name>
<dbReference type="Gene3D" id="2.60.120.920">
    <property type="match status" value="1"/>
</dbReference>
<dbReference type="InterPro" id="IPR003877">
    <property type="entry name" value="SPRY_dom"/>
</dbReference>
<sequence>NVVLDPDTAHCELLVSDDGKSVKRDDTRQNIPDIPKRFDAWRCVLGCEAFNSGRRYWEVEVEYAGEWTVGIFREDVTRKGDIDFKPEKGIWAVGKRALFLKAFTSPQPTLLPEIKAPRRIRVSLDYEQGRVSFFSVDDGIPIFTFPLALFGGKKVHP</sequence>
<dbReference type="FunFam" id="2.60.120.920:FF:000004">
    <property type="entry name" value="Butyrophilin subfamily 1 member A1"/>
    <property type="match status" value="1"/>
</dbReference>
<dbReference type="EMBL" id="VYXB01010190">
    <property type="protein sequence ID" value="NWS22459.1"/>
    <property type="molecule type" value="Genomic_DNA"/>
</dbReference>
<dbReference type="SUPFAM" id="SSF49899">
    <property type="entry name" value="Concanavalin A-like lectins/glucanases"/>
    <property type="match status" value="1"/>
</dbReference>
<dbReference type="InterPro" id="IPR001870">
    <property type="entry name" value="B30.2/SPRY"/>
</dbReference>
<dbReference type="InterPro" id="IPR013320">
    <property type="entry name" value="ConA-like_dom_sf"/>
</dbReference>